<dbReference type="Gene3D" id="1.10.472.10">
    <property type="entry name" value="Cyclin-like"/>
    <property type="match status" value="1"/>
</dbReference>
<sequence>MEDKYASYFKNVGEFCVNKKNKKEENRLTPFVLPIVYKHCNYYKRENRSLVHSIKLINHAGSIPQEVHTFLKIFSECLELTNDTFQLSLIMYKRNAHRFRHQYHKIVIAITMLFMSAKIEERDYQDIADYVERVHVYHYTNEADIIDLERRIMIDSRGRIYK</sequence>
<dbReference type="AlphaFoldDB" id="A0A6C0CTC4"/>
<accession>A0A6C0CTC4</accession>
<protein>
    <submittedName>
        <fullName evidence="1">Uncharacterized protein</fullName>
    </submittedName>
</protein>
<name>A0A6C0CTC4_9ZZZZ</name>
<dbReference type="InterPro" id="IPR036915">
    <property type="entry name" value="Cyclin-like_sf"/>
</dbReference>
<dbReference type="EMBL" id="MN739474">
    <property type="protein sequence ID" value="QHT06735.1"/>
    <property type="molecule type" value="Genomic_DNA"/>
</dbReference>
<evidence type="ECO:0000313" key="1">
    <source>
        <dbReference type="EMBL" id="QHT06735.1"/>
    </source>
</evidence>
<proteinExistence type="predicted"/>
<reference evidence="1" key="1">
    <citation type="journal article" date="2020" name="Nature">
        <title>Giant virus diversity and host interactions through global metagenomics.</title>
        <authorList>
            <person name="Schulz F."/>
            <person name="Roux S."/>
            <person name="Paez-Espino D."/>
            <person name="Jungbluth S."/>
            <person name="Walsh D.A."/>
            <person name="Denef V.J."/>
            <person name="McMahon K.D."/>
            <person name="Konstantinidis K.T."/>
            <person name="Eloe-Fadrosh E.A."/>
            <person name="Kyrpides N.C."/>
            <person name="Woyke T."/>
        </authorList>
    </citation>
    <scope>NUCLEOTIDE SEQUENCE</scope>
    <source>
        <strain evidence="1">GVMAG-M-3300021473-15</strain>
    </source>
</reference>
<organism evidence="1">
    <name type="scientific">viral metagenome</name>
    <dbReference type="NCBI Taxonomy" id="1070528"/>
    <lineage>
        <taxon>unclassified sequences</taxon>
        <taxon>metagenomes</taxon>
        <taxon>organismal metagenomes</taxon>
    </lineage>
</organism>
<dbReference type="SUPFAM" id="SSF47954">
    <property type="entry name" value="Cyclin-like"/>
    <property type="match status" value="1"/>
</dbReference>
<dbReference type="CDD" id="cd00043">
    <property type="entry name" value="CYCLIN_SF"/>
    <property type="match status" value="1"/>
</dbReference>